<name>A0A2Z4Y346_SUMC1</name>
<evidence type="ECO:0000259" key="1">
    <source>
        <dbReference type="PROSITE" id="PS51494"/>
    </source>
</evidence>
<dbReference type="AlphaFoldDB" id="A0A2Z4Y346"/>
<feature type="domain" description="Peptidase S55" evidence="1">
    <location>
        <begin position="1"/>
        <end position="224"/>
    </location>
</feature>
<organism evidence="2 3">
    <name type="scientific">Sumerlaea chitinivorans</name>
    <dbReference type="NCBI Taxonomy" id="2250252"/>
    <lineage>
        <taxon>Bacteria</taxon>
        <taxon>Candidatus Sumerlaeota</taxon>
        <taxon>Candidatus Sumerlaeia</taxon>
        <taxon>Candidatus Sumerlaeales</taxon>
        <taxon>Candidatus Sumerlaeaceae</taxon>
        <taxon>Candidatus Sumerlaea</taxon>
    </lineage>
</organism>
<protein>
    <submittedName>
        <fullName evidence="2">Stage IV sporulation protein B</fullName>
    </submittedName>
</protein>
<dbReference type="KEGG" id="schv:BRCON_0501"/>
<dbReference type="Proteomes" id="UP000262583">
    <property type="component" value="Chromosome"/>
</dbReference>
<evidence type="ECO:0000313" key="3">
    <source>
        <dbReference type="Proteomes" id="UP000262583"/>
    </source>
</evidence>
<accession>A0A2Z4Y346</accession>
<gene>
    <name evidence="2" type="ORF">BRCON_0501</name>
</gene>
<dbReference type="EMBL" id="CP030759">
    <property type="protein sequence ID" value="AXA35278.1"/>
    <property type="molecule type" value="Genomic_DNA"/>
</dbReference>
<evidence type="ECO:0000313" key="2">
    <source>
        <dbReference type="EMBL" id="AXA35278.1"/>
    </source>
</evidence>
<reference evidence="2 3" key="1">
    <citation type="submission" date="2018-05" db="EMBL/GenBank/DDBJ databases">
        <title>A metagenomic window into the 2 km-deep terrestrial subsurface aquifer revealed taxonomically and functionally diverse microbial community comprising novel uncultured bacterial lineages.</title>
        <authorList>
            <person name="Kadnikov V.V."/>
            <person name="Mardanov A.V."/>
            <person name="Beletsky A.V."/>
            <person name="Banks D."/>
            <person name="Pimenov N.V."/>
            <person name="Frank Y.A."/>
            <person name="Karnachuk O.V."/>
            <person name="Ravin N.V."/>
        </authorList>
    </citation>
    <scope>NUCLEOTIDE SEQUENCE [LARGE SCALE GENOMIC DNA]</scope>
    <source>
        <strain evidence="2">BY</strain>
    </source>
</reference>
<proteinExistence type="predicted"/>
<sequence length="722" mass="79663">MRLDAAIESVDLIRVVGIDFETERLGDLAMRWFDKQSRAVRLWTWFTLVVLGTLSAHATATTSLTSETVQHLKLQDHGGAWVRTTGLSTGPEKFDRDRETSVPSLFDPAKMMRVSDLRPGMKGYGLTVFSGIRPERFEVEIVGVHHRRFPGDDMILCQLAHPMLRDIGVVAGMSGSPVFVDDKLIGAVAYGWTFAKEPLAGVTPIETMLRVMEVTQPNLRDPEEDAPGSMESFRVYREMRETVSVKPLPKGVAPDGMRRVVRRDELLGEPQKELPETFTLEPLSLPIFTNCRSPLSLRIAETLLGSNSVFPMVAGATSGNDPAMQAENAPGGPVTDLKKLSEELSGGYGLAVPLLEGDLCLAGIGTVTYRQGNRLIAFGHPMFEFGIVSYPMAPARVQTLVRNIARPFKLGEALGQVGAIRQDRTPAVGGVFGEFARMFPIEITVTDPEYRGTRHFSCRVWENRDYGPRLAMMAITESMAATGRSGGQAAVLYEYTFAFDDGTSITKENYLADEYGGGTAGVIVGSELGMLMTNPFKKVRPQKVDFRATVLGRFPEAELRTAHTDKSVYRPGETVQVTLELLPYRKSKIVQKAQLTLPQHLPDGDYQLVITDAAGREELELERNPALGQISDYDALVRYLRRNFPRNRVYVVCLDRDTGSSVRGQELARLPSSIITTLEQSTESQNYAPIAGNVVVDVDAVTDFEIQGRLTLPITISRKGRD</sequence>
<dbReference type="PROSITE" id="PS51494">
    <property type="entry name" value="SPOIVB"/>
    <property type="match status" value="1"/>
</dbReference>
<dbReference type="Pfam" id="PF05580">
    <property type="entry name" value="Peptidase_S55"/>
    <property type="match status" value="1"/>
</dbReference>
<dbReference type="InterPro" id="IPR008763">
    <property type="entry name" value="Peptidase_S55"/>
</dbReference>